<keyword evidence="3" id="KW-1185">Reference proteome</keyword>
<feature type="region of interest" description="Disordered" evidence="1">
    <location>
        <begin position="1"/>
        <end position="81"/>
    </location>
</feature>
<sequence length="81" mass="8304">GCSPEQLAAATAAATRQERKELNARPSHQARPLPPPPPPPLSPPPPPVPTSSSAGRSARGALNRAQSAQSRASAQGLPRDD</sequence>
<reference evidence="2" key="1">
    <citation type="submission" date="2019-04" db="EMBL/GenBank/DDBJ databases">
        <authorList>
            <person name="Alioto T."/>
            <person name="Alioto T."/>
        </authorList>
    </citation>
    <scope>NUCLEOTIDE SEQUENCE [LARGE SCALE GENOMIC DNA]</scope>
</reference>
<feature type="compositionally biased region" description="Low complexity" evidence="1">
    <location>
        <begin position="50"/>
        <end position="75"/>
    </location>
</feature>
<dbReference type="Proteomes" id="UP000335636">
    <property type="component" value="Unassembled WGS sequence"/>
</dbReference>
<evidence type="ECO:0000313" key="3">
    <source>
        <dbReference type="Proteomes" id="UP000335636"/>
    </source>
</evidence>
<dbReference type="AlphaFoldDB" id="A0A5E4BSU5"/>
<evidence type="ECO:0000256" key="1">
    <source>
        <dbReference type="SAM" id="MobiDB-lite"/>
    </source>
</evidence>
<gene>
    <name evidence="2" type="ORF">MONAX_5E007404</name>
</gene>
<dbReference type="EMBL" id="CABDUW010000599">
    <property type="protein sequence ID" value="VTJ71979.1"/>
    <property type="molecule type" value="Genomic_DNA"/>
</dbReference>
<accession>A0A5E4BSU5</accession>
<feature type="non-terminal residue" evidence="2">
    <location>
        <position position="1"/>
    </location>
</feature>
<organism evidence="2 3">
    <name type="scientific">Marmota monax</name>
    <name type="common">Woodchuck</name>
    <dbReference type="NCBI Taxonomy" id="9995"/>
    <lineage>
        <taxon>Eukaryota</taxon>
        <taxon>Metazoa</taxon>
        <taxon>Chordata</taxon>
        <taxon>Craniata</taxon>
        <taxon>Vertebrata</taxon>
        <taxon>Euteleostomi</taxon>
        <taxon>Mammalia</taxon>
        <taxon>Eutheria</taxon>
        <taxon>Euarchontoglires</taxon>
        <taxon>Glires</taxon>
        <taxon>Rodentia</taxon>
        <taxon>Sciuromorpha</taxon>
        <taxon>Sciuridae</taxon>
        <taxon>Xerinae</taxon>
        <taxon>Marmotini</taxon>
        <taxon>Marmota</taxon>
    </lineage>
</organism>
<proteinExistence type="predicted"/>
<evidence type="ECO:0000313" key="2">
    <source>
        <dbReference type="EMBL" id="VTJ71979.1"/>
    </source>
</evidence>
<name>A0A5E4BSU5_MARMO</name>
<comment type="caution">
    <text evidence="2">The sequence shown here is derived from an EMBL/GenBank/DDBJ whole genome shotgun (WGS) entry which is preliminary data.</text>
</comment>
<feature type="compositionally biased region" description="Pro residues" evidence="1">
    <location>
        <begin position="32"/>
        <end position="49"/>
    </location>
</feature>
<protein>
    <submittedName>
        <fullName evidence="2">Uncharacterized protein</fullName>
    </submittedName>
</protein>
<feature type="non-terminal residue" evidence="2">
    <location>
        <position position="81"/>
    </location>
</feature>